<gene>
    <name evidence="7" type="ORF">BJ983_002553</name>
</gene>
<feature type="region of interest" description="Disordered" evidence="4">
    <location>
        <begin position="317"/>
        <end position="354"/>
    </location>
</feature>
<evidence type="ECO:0000256" key="1">
    <source>
        <dbReference type="ARBA" id="ARBA00010088"/>
    </source>
</evidence>
<keyword evidence="3" id="KW-0378">Hydrolase</keyword>
<evidence type="ECO:0000259" key="6">
    <source>
        <dbReference type="Pfam" id="PF00561"/>
    </source>
</evidence>
<keyword evidence="8" id="KW-1185">Reference proteome</keyword>
<feature type="domain" description="AB hydrolase-1" evidence="6">
    <location>
        <begin position="84"/>
        <end position="431"/>
    </location>
</feature>
<name>A0A7Y9DVX2_9PSEU</name>
<dbReference type="Proteomes" id="UP000535890">
    <property type="component" value="Unassembled WGS sequence"/>
</dbReference>
<dbReference type="AlphaFoldDB" id="A0A7Y9DVX2"/>
<comment type="caution">
    <text evidence="7">The sequence shown here is derived from an EMBL/GenBank/DDBJ whole genome shotgun (WGS) entry which is preliminary data.</text>
</comment>
<keyword evidence="2 5" id="KW-0732">Signal</keyword>
<dbReference type="Pfam" id="PF00561">
    <property type="entry name" value="Abhydrolase_1"/>
    <property type="match status" value="1"/>
</dbReference>
<organism evidence="7 8">
    <name type="scientific">Actinomycetospora corticicola</name>
    <dbReference type="NCBI Taxonomy" id="663602"/>
    <lineage>
        <taxon>Bacteria</taxon>
        <taxon>Bacillati</taxon>
        <taxon>Actinomycetota</taxon>
        <taxon>Actinomycetes</taxon>
        <taxon>Pseudonocardiales</taxon>
        <taxon>Pseudonocardiaceae</taxon>
        <taxon>Actinomycetospora</taxon>
    </lineage>
</organism>
<proteinExistence type="inferred from homology"/>
<protein>
    <submittedName>
        <fullName evidence="7">Pimeloyl-ACP methyl ester carboxylesterase</fullName>
    </submittedName>
</protein>
<evidence type="ECO:0000256" key="3">
    <source>
        <dbReference type="ARBA" id="ARBA00022801"/>
    </source>
</evidence>
<dbReference type="PANTHER" id="PTHR43248">
    <property type="entry name" value="2-SUCCINYL-6-HYDROXY-2,4-CYCLOHEXADIENE-1-CARBOXYLATE SYNTHASE"/>
    <property type="match status" value="1"/>
</dbReference>
<dbReference type="Gene3D" id="3.40.50.1820">
    <property type="entry name" value="alpha/beta hydrolase"/>
    <property type="match status" value="1"/>
</dbReference>
<evidence type="ECO:0000256" key="2">
    <source>
        <dbReference type="ARBA" id="ARBA00022729"/>
    </source>
</evidence>
<comment type="similarity">
    <text evidence="1">Belongs to the peptidase S33 family.</text>
</comment>
<reference evidence="7 8" key="1">
    <citation type="submission" date="2020-07" db="EMBL/GenBank/DDBJ databases">
        <title>Sequencing the genomes of 1000 actinobacteria strains.</title>
        <authorList>
            <person name="Klenk H.-P."/>
        </authorList>
    </citation>
    <scope>NUCLEOTIDE SEQUENCE [LARGE SCALE GENOMIC DNA]</scope>
    <source>
        <strain evidence="7 8">DSM 45772</strain>
    </source>
</reference>
<evidence type="ECO:0000313" key="7">
    <source>
        <dbReference type="EMBL" id="NYD36451.1"/>
    </source>
</evidence>
<dbReference type="InterPro" id="IPR000073">
    <property type="entry name" value="AB_hydrolase_1"/>
</dbReference>
<feature type="signal peptide" evidence="5">
    <location>
        <begin position="1"/>
        <end position="22"/>
    </location>
</feature>
<evidence type="ECO:0000256" key="5">
    <source>
        <dbReference type="SAM" id="SignalP"/>
    </source>
</evidence>
<dbReference type="RefSeq" id="WP_179794126.1">
    <property type="nucleotide sequence ID" value="NZ_BAABHP010000021.1"/>
</dbReference>
<evidence type="ECO:0000313" key="8">
    <source>
        <dbReference type="Proteomes" id="UP000535890"/>
    </source>
</evidence>
<feature type="chain" id="PRO_5039255374" evidence="5">
    <location>
        <begin position="23"/>
        <end position="464"/>
    </location>
</feature>
<sequence length="464" mass="47892">MQVGRWIALVVGGLLVAGCSVGTTPSSPSVAWGPCPPDVVEAGPRGDQVRCGVLRVPRDHARPDTGTLDVAVSVLPATGVRRGALVVNPGGPGSPGSDYGVEKAAKMPDEVTAAYDVVGFDPRGTGRSGAVDCDAAGGLFYHPAPDPVVLGPSGVVARGSALAASCASALGPARSDLGTAATARDLDLLRAALGEERLSFLGVSYGTWLGASYATLFPDRVGRMVLDSAVGPEDWTAFGLEQARAMLVARDALFGVTAVRWGVGAPAVAEVYAQARAALPVGTLGPAEFDAVVYRTLSRVERWAPFADALAALGRGDPGPLEELGVPDDGAERSRQAANRATVCADSPRPPSTRLEADVADLQRAWPPPVLTGLETLPCPWWSPPREPVRFGASATVLFTQAGLDPTTPLAGARRMQARFPGSPMVLDPDARSHGLFASQRNGCVDSAVARFLVDGSLPPETVC</sequence>
<dbReference type="GO" id="GO:0016787">
    <property type="term" value="F:hydrolase activity"/>
    <property type="evidence" value="ECO:0007669"/>
    <property type="project" value="UniProtKB-KW"/>
</dbReference>
<dbReference type="EMBL" id="JACCBN010000001">
    <property type="protein sequence ID" value="NYD36451.1"/>
    <property type="molecule type" value="Genomic_DNA"/>
</dbReference>
<dbReference type="InterPro" id="IPR051601">
    <property type="entry name" value="Serine_prot/Carboxylest_S33"/>
</dbReference>
<dbReference type="PANTHER" id="PTHR43248:SF29">
    <property type="entry name" value="TRIPEPTIDYL AMINOPEPTIDASE"/>
    <property type="match status" value="1"/>
</dbReference>
<dbReference type="SUPFAM" id="SSF53474">
    <property type="entry name" value="alpha/beta-Hydrolases"/>
    <property type="match status" value="1"/>
</dbReference>
<evidence type="ECO:0000256" key="4">
    <source>
        <dbReference type="SAM" id="MobiDB-lite"/>
    </source>
</evidence>
<dbReference type="PROSITE" id="PS51257">
    <property type="entry name" value="PROKAR_LIPOPROTEIN"/>
    <property type="match status" value="1"/>
</dbReference>
<dbReference type="InterPro" id="IPR029058">
    <property type="entry name" value="AB_hydrolase_fold"/>
</dbReference>
<accession>A0A7Y9DVX2</accession>